<feature type="domain" description="Carboxymuconolactone decarboxylase-like" evidence="1">
    <location>
        <begin position="24"/>
        <end position="107"/>
    </location>
</feature>
<dbReference type="GO" id="GO:0051920">
    <property type="term" value="F:peroxiredoxin activity"/>
    <property type="evidence" value="ECO:0007669"/>
    <property type="project" value="InterPro"/>
</dbReference>
<dbReference type="RefSeq" id="WP_100442034.1">
    <property type="nucleotide sequence ID" value="NZ_NEQV01000007.1"/>
</dbReference>
<dbReference type="InterPro" id="IPR029032">
    <property type="entry name" value="AhpD-like"/>
</dbReference>
<evidence type="ECO:0000313" key="2">
    <source>
        <dbReference type="EMBL" id="PJL24631.1"/>
    </source>
</evidence>
<dbReference type="SUPFAM" id="SSF69118">
    <property type="entry name" value="AhpD-like"/>
    <property type="match status" value="1"/>
</dbReference>
<comment type="caution">
    <text evidence="2">The sequence shown here is derived from an EMBL/GenBank/DDBJ whole genome shotgun (WGS) entry which is preliminary data.</text>
</comment>
<dbReference type="PANTHER" id="PTHR33570">
    <property type="entry name" value="4-CARBOXYMUCONOLACTONE DECARBOXYLASE FAMILY PROTEIN"/>
    <property type="match status" value="1"/>
</dbReference>
<dbReference type="OrthoDB" id="9801400at2"/>
<dbReference type="InterPro" id="IPR003779">
    <property type="entry name" value="CMD-like"/>
</dbReference>
<gene>
    <name evidence="2" type="ORF">B9Y64_18880</name>
</gene>
<organism evidence="2 3">
    <name type="scientific">Stenotrophomonas maltophilia</name>
    <name type="common">Pseudomonas maltophilia</name>
    <name type="synonym">Xanthomonas maltophilia</name>
    <dbReference type="NCBI Taxonomy" id="40324"/>
    <lineage>
        <taxon>Bacteria</taxon>
        <taxon>Pseudomonadati</taxon>
        <taxon>Pseudomonadota</taxon>
        <taxon>Gammaproteobacteria</taxon>
        <taxon>Lysobacterales</taxon>
        <taxon>Lysobacteraceae</taxon>
        <taxon>Stenotrophomonas</taxon>
        <taxon>Stenotrophomonas maltophilia group</taxon>
    </lineage>
</organism>
<protein>
    <submittedName>
        <fullName evidence="2">4-carboxymuconolactone decarboxylase</fullName>
    </submittedName>
</protein>
<dbReference type="InterPro" id="IPR052512">
    <property type="entry name" value="4CMD/NDH-1_regulator"/>
</dbReference>
<evidence type="ECO:0000259" key="1">
    <source>
        <dbReference type="Pfam" id="PF02627"/>
    </source>
</evidence>
<dbReference type="EMBL" id="NEQV01000007">
    <property type="protein sequence ID" value="PJL24631.1"/>
    <property type="molecule type" value="Genomic_DNA"/>
</dbReference>
<name>A0A2J0U6R0_STEMA</name>
<proteinExistence type="predicted"/>
<sequence length="115" mass="12603">MTTSTSSKDKAPSAAQAAWGDIAPALADYTVRVLFGDLWERPGLSPRDRSLITVSSLVTLYRINELPFHLGKALDNGVTREELVELITHLAFYSGWPTASTALGIARRVFEERGI</sequence>
<dbReference type="PANTHER" id="PTHR33570:SF9">
    <property type="entry name" value="BLL4600 PROTEIN"/>
    <property type="match status" value="1"/>
</dbReference>
<reference evidence="2 3" key="1">
    <citation type="journal article" date="2017" name="Front. Microbiol.">
        <title>Double-Face Meets the Bacterial World: The Opportunistic Pathogen Stenotrophomonas maltophilia.</title>
        <authorList>
            <person name="Lira F."/>
            <person name="Berg G."/>
            <person name="Martinez J.L."/>
        </authorList>
    </citation>
    <scope>NUCLEOTIDE SEQUENCE [LARGE SCALE GENOMIC DNA]</scope>
    <source>
        <strain evidence="2 3">EA1</strain>
    </source>
</reference>
<dbReference type="Pfam" id="PF02627">
    <property type="entry name" value="CMD"/>
    <property type="match status" value="1"/>
</dbReference>
<dbReference type="Gene3D" id="1.20.1290.10">
    <property type="entry name" value="AhpD-like"/>
    <property type="match status" value="1"/>
</dbReference>
<dbReference type="AlphaFoldDB" id="A0A2J0U6R0"/>
<dbReference type="Proteomes" id="UP000230167">
    <property type="component" value="Unassembled WGS sequence"/>
</dbReference>
<evidence type="ECO:0000313" key="3">
    <source>
        <dbReference type="Proteomes" id="UP000230167"/>
    </source>
</evidence>
<accession>A0A2J0U6R0</accession>